<dbReference type="SUPFAM" id="SSF53254">
    <property type="entry name" value="Phosphoglycerate mutase-like"/>
    <property type="match status" value="1"/>
</dbReference>
<evidence type="ECO:0000256" key="2">
    <source>
        <dbReference type="ARBA" id="ARBA00023235"/>
    </source>
</evidence>
<dbReference type="InterPro" id="IPR050275">
    <property type="entry name" value="PGM_Phosphatase"/>
</dbReference>
<keyword evidence="1" id="KW-0324">Glycolysis</keyword>
<dbReference type="AlphaFoldDB" id="A0A8J5XYP2"/>
<dbReference type="GO" id="GO:0005737">
    <property type="term" value="C:cytoplasm"/>
    <property type="evidence" value="ECO:0007669"/>
    <property type="project" value="TreeGrafter"/>
</dbReference>
<dbReference type="PANTHER" id="PTHR48100:SF1">
    <property type="entry name" value="HISTIDINE PHOSPHATASE FAMILY PROTEIN-RELATED"/>
    <property type="match status" value="1"/>
</dbReference>
<name>A0A8J5XYP2_DIALT</name>
<dbReference type="OrthoDB" id="496981at2759"/>
<accession>A0A8J5XYP2</accession>
<reference evidence="3" key="1">
    <citation type="submission" date="2021-05" db="EMBL/GenBank/DDBJ databases">
        <title>The genome of the haptophyte Pavlova lutheri (Diacronema luteri, Pavlovales) - a model for lipid biosynthesis in eukaryotic algae.</title>
        <authorList>
            <person name="Hulatt C.J."/>
            <person name="Posewitz M.C."/>
        </authorList>
    </citation>
    <scope>NUCLEOTIDE SEQUENCE</scope>
    <source>
        <strain evidence="3">NIVA-4/92</strain>
    </source>
</reference>
<dbReference type="InterPro" id="IPR001345">
    <property type="entry name" value="PG/BPGM_mutase_AS"/>
</dbReference>
<dbReference type="Proteomes" id="UP000751190">
    <property type="component" value="Unassembled WGS sequence"/>
</dbReference>
<evidence type="ECO:0000313" key="3">
    <source>
        <dbReference type="EMBL" id="KAG8467920.1"/>
    </source>
</evidence>
<keyword evidence="2" id="KW-0413">Isomerase</keyword>
<dbReference type="Pfam" id="PF00300">
    <property type="entry name" value="His_Phos_1"/>
    <property type="match status" value="1"/>
</dbReference>
<evidence type="ECO:0008006" key="5">
    <source>
        <dbReference type="Google" id="ProtNLM"/>
    </source>
</evidence>
<dbReference type="PANTHER" id="PTHR48100">
    <property type="entry name" value="BROAD-SPECIFICITY PHOSPHATASE YOR283W-RELATED"/>
    <property type="match status" value="1"/>
</dbReference>
<comment type="caution">
    <text evidence="3">The sequence shown here is derived from an EMBL/GenBank/DDBJ whole genome shotgun (WGS) entry which is preliminary data.</text>
</comment>
<dbReference type="GO" id="GO:0016791">
    <property type="term" value="F:phosphatase activity"/>
    <property type="evidence" value="ECO:0007669"/>
    <property type="project" value="TreeGrafter"/>
</dbReference>
<protein>
    <recommendedName>
        <fullName evidence="5">Phosphoglycerate mutase</fullName>
    </recommendedName>
</protein>
<proteinExistence type="predicted"/>
<evidence type="ECO:0000313" key="4">
    <source>
        <dbReference type="Proteomes" id="UP000751190"/>
    </source>
</evidence>
<keyword evidence="4" id="KW-1185">Reference proteome</keyword>
<dbReference type="EMBL" id="JAGTXO010000005">
    <property type="protein sequence ID" value="KAG8467920.1"/>
    <property type="molecule type" value="Genomic_DNA"/>
</dbReference>
<dbReference type="CDD" id="cd07067">
    <property type="entry name" value="HP_PGM_like"/>
    <property type="match status" value="1"/>
</dbReference>
<gene>
    <name evidence="3" type="ORF">KFE25_006972</name>
</gene>
<dbReference type="PROSITE" id="PS00175">
    <property type="entry name" value="PG_MUTASE"/>
    <property type="match status" value="1"/>
</dbReference>
<organism evidence="3 4">
    <name type="scientific">Diacronema lutheri</name>
    <name type="common">Unicellular marine alga</name>
    <name type="synonym">Monochrysis lutheri</name>
    <dbReference type="NCBI Taxonomy" id="2081491"/>
    <lineage>
        <taxon>Eukaryota</taxon>
        <taxon>Haptista</taxon>
        <taxon>Haptophyta</taxon>
        <taxon>Pavlovophyceae</taxon>
        <taxon>Pavlovales</taxon>
        <taxon>Pavlovaceae</taxon>
        <taxon>Diacronema</taxon>
    </lineage>
</organism>
<sequence length="311" mass="33155">MDGLNAHRPRSLSVSAASHKQVILIRHGQSVANAAGAAAEMDHQSSTWRDAPITPLGQRQANSWAGVAATWGVEEVWCSPLSRALETACRIFAHCDVPIHVTPYAREGWWHCSENRGRLAEAIVAGTDGQSDEQRWPKLSELPGAHKLRGLEAIAGPIPRHWDPSSEAAQHEDEDALFQLWRESIEELKKQLSASKAHRIAVVCHWGVIEALTGVDCENCTLVPTIARVADFGPGLSCSVCPPIVAHPPLGIRGYTNYVETSRISSQTPSPVLADAGAHAALATSLPLGTAPTAAHNGSTSADGLISTQAL</sequence>
<dbReference type="SMART" id="SM00855">
    <property type="entry name" value="PGAM"/>
    <property type="match status" value="1"/>
</dbReference>
<evidence type="ECO:0000256" key="1">
    <source>
        <dbReference type="ARBA" id="ARBA00023152"/>
    </source>
</evidence>
<dbReference type="InterPro" id="IPR013078">
    <property type="entry name" value="His_Pase_superF_clade-1"/>
</dbReference>
<dbReference type="Gene3D" id="3.40.50.1240">
    <property type="entry name" value="Phosphoglycerate mutase-like"/>
    <property type="match status" value="1"/>
</dbReference>
<dbReference type="InterPro" id="IPR029033">
    <property type="entry name" value="His_PPase_superfam"/>
</dbReference>